<keyword evidence="2" id="KW-1185">Reference proteome</keyword>
<accession>A0AAD7MJ10</accession>
<dbReference type="AlphaFoldDB" id="A0AAD7MJ10"/>
<proteinExistence type="predicted"/>
<gene>
    <name evidence="1" type="ORF">DFH07DRAFT_761337</name>
</gene>
<evidence type="ECO:0000313" key="1">
    <source>
        <dbReference type="EMBL" id="KAJ7718952.1"/>
    </source>
</evidence>
<name>A0AAD7MJ10_9AGAR</name>
<dbReference type="EMBL" id="JARJLG010000298">
    <property type="protein sequence ID" value="KAJ7718952.1"/>
    <property type="molecule type" value="Genomic_DNA"/>
</dbReference>
<comment type="caution">
    <text evidence="1">The sequence shown here is derived from an EMBL/GenBank/DDBJ whole genome shotgun (WGS) entry which is preliminary data.</text>
</comment>
<reference evidence="1" key="1">
    <citation type="submission" date="2023-03" db="EMBL/GenBank/DDBJ databases">
        <title>Massive genome expansion in bonnet fungi (Mycena s.s.) driven by repeated elements and novel gene families across ecological guilds.</title>
        <authorList>
            <consortium name="Lawrence Berkeley National Laboratory"/>
            <person name="Harder C.B."/>
            <person name="Miyauchi S."/>
            <person name="Viragh M."/>
            <person name="Kuo A."/>
            <person name="Thoen E."/>
            <person name="Andreopoulos B."/>
            <person name="Lu D."/>
            <person name="Skrede I."/>
            <person name="Drula E."/>
            <person name="Henrissat B."/>
            <person name="Morin E."/>
            <person name="Kohler A."/>
            <person name="Barry K."/>
            <person name="LaButti K."/>
            <person name="Morin E."/>
            <person name="Salamov A."/>
            <person name="Lipzen A."/>
            <person name="Mereny Z."/>
            <person name="Hegedus B."/>
            <person name="Baldrian P."/>
            <person name="Stursova M."/>
            <person name="Weitz H."/>
            <person name="Taylor A."/>
            <person name="Grigoriev I.V."/>
            <person name="Nagy L.G."/>
            <person name="Martin F."/>
            <person name="Kauserud H."/>
        </authorList>
    </citation>
    <scope>NUCLEOTIDE SEQUENCE</scope>
    <source>
        <strain evidence="1">CBHHK188m</strain>
    </source>
</reference>
<dbReference type="Proteomes" id="UP001215280">
    <property type="component" value="Unassembled WGS sequence"/>
</dbReference>
<organism evidence="1 2">
    <name type="scientific">Mycena maculata</name>
    <dbReference type="NCBI Taxonomy" id="230809"/>
    <lineage>
        <taxon>Eukaryota</taxon>
        <taxon>Fungi</taxon>
        <taxon>Dikarya</taxon>
        <taxon>Basidiomycota</taxon>
        <taxon>Agaricomycotina</taxon>
        <taxon>Agaricomycetes</taxon>
        <taxon>Agaricomycetidae</taxon>
        <taxon>Agaricales</taxon>
        <taxon>Marasmiineae</taxon>
        <taxon>Mycenaceae</taxon>
        <taxon>Mycena</taxon>
    </lineage>
</organism>
<evidence type="ECO:0000313" key="2">
    <source>
        <dbReference type="Proteomes" id="UP001215280"/>
    </source>
</evidence>
<evidence type="ECO:0008006" key="3">
    <source>
        <dbReference type="Google" id="ProtNLM"/>
    </source>
</evidence>
<protein>
    <recommendedName>
        <fullName evidence="3">BTB domain-containing protein</fullName>
    </recommendedName>
</protein>
<sequence length="335" mass="37736">MDVTNPEPDELAHRVVQLWFEDGNLVIQASNTQFRVYCGILTVCLPVFQDMFSFPQPPAAGSELVEGCPIVHLPDPEWEVTPFLRAIFEPESVFLNLYFFISSNFSRFFRPYPAPTEFDTIAGCLRLSHKYGVEYLRHRALVHLSSAYPTTLSAADEGPVMGAARLDHVQDVIQLAREVEAPWILPIAFYRLSASFSQLTKEVLHGTIYTQEAFLSGHNSHIQHAATEILRFLFNPLDVADCRSPTECTKARVAAVSEMWKDISQAPSILWKVNDWAILDGVCPACLSILKETRQTACQAFWDKLPGAYGLPSWDELEKMKIAAIGEDWYAYSIS</sequence>